<dbReference type="CDD" id="cd04664">
    <property type="entry name" value="NUDIX_DHNTPase_like"/>
    <property type="match status" value="1"/>
</dbReference>
<sequence>MKAQYKRPESVLVVVYTPQLEALIIERADVQHAWQSVTGSLEDGETPRQTAVRELKEELGIDAERFELQDWGLSSEYEIYEVWRHRYAPGVTQNTEHVFGLLVPERFEPVLSPREHTHWLWRDAAVAAEAVFSPSNAEALRLLPEMAEKFGAHLQAQGRA</sequence>
<feature type="binding site" evidence="3">
    <location>
        <position position="115"/>
    </location>
    <ligand>
        <name>Mg(2+)</name>
        <dbReference type="ChEBI" id="CHEBI:18420"/>
    </ligand>
</feature>
<keyword evidence="3" id="KW-0460">Magnesium</keyword>
<reference evidence="6 7" key="1">
    <citation type="submission" date="2016-11" db="EMBL/GenBank/DDBJ databases">
        <authorList>
            <person name="Jaros S."/>
            <person name="Januszkiewicz K."/>
            <person name="Wedrychowicz H."/>
        </authorList>
    </citation>
    <scope>NUCLEOTIDE SEQUENCE [LARGE SCALE GENOMIC DNA]</scope>
    <source>
        <strain evidence="6 7">DSM 18899</strain>
    </source>
</reference>
<keyword evidence="3" id="KW-0479">Metal-binding</keyword>
<dbReference type="PRINTS" id="PR01404">
    <property type="entry name" value="NPPPHYDRLASE"/>
</dbReference>
<evidence type="ECO:0000313" key="7">
    <source>
        <dbReference type="Proteomes" id="UP000186513"/>
    </source>
</evidence>
<feature type="binding site" evidence="3">
    <location>
        <position position="54"/>
    </location>
    <ligand>
        <name>Mg(2+)</name>
        <dbReference type="ChEBI" id="CHEBI:18420"/>
    </ligand>
</feature>
<dbReference type="RefSeq" id="WP_072427447.1">
    <property type="nucleotide sequence ID" value="NZ_FPKR01000003.1"/>
</dbReference>
<dbReference type="EMBL" id="FPKR01000003">
    <property type="protein sequence ID" value="SFZ73586.1"/>
    <property type="molecule type" value="Genomic_DNA"/>
</dbReference>
<evidence type="ECO:0000256" key="2">
    <source>
        <dbReference type="PIRSR" id="PIRSR603564-1"/>
    </source>
</evidence>
<feature type="binding site" evidence="2">
    <location>
        <position position="27"/>
    </location>
    <ligand>
        <name>substrate</name>
    </ligand>
</feature>
<accession>A0A1K2HB81</accession>
<dbReference type="InterPro" id="IPR020476">
    <property type="entry name" value="Nudix_hydrolase"/>
</dbReference>
<feature type="binding site" evidence="2">
    <location>
        <position position="38"/>
    </location>
    <ligand>
        <name>substrate</name>
    </ligand>
</feature>
<dbReference type="SUPFAM" id="SSF55811">
    <property type="entry name" value="Nudix"/>
    <property type="match status" value="1"/>
</dbReference>
<dbReference type="PANTHER" id="PTHR43736:SF1">
    <property type="entry name" value="DIHYDRONEOPTERIN TRIPHOSPHATE DIPHOSPHATASE"/>
    <property type="match status" value="1"/>
</dbReference>
<dbReference type="Pfam" id="PF00293">
    <property type="entry name" value="NUDIX"/>
    <property type="match status" value="1"/>
</dbReference>
<keyword evidence="1 4" id="KW-0378">Hydrolase</keyword>
<dbReference type="InterPro" id="IPR015797">
    <property type="entry name" value="NUDIX_hydrolase-like_dom_sf"/>
</dbReference>
<evidence type="ECO:0000259" key="5">
    <source>
        <dbReference type="PROSITE" id="PS51462"/>
    </source>
</evidence>
<dbReference type="OrthoDB" id="7066556at2"/>
<feature type="binding site" evidence="2">
    <location>
        <position position="133"/>
    </location>
    <ligand>
        <name>substrate</name>
    </ligand>
</feature>
<dbReference type="Gene3D" id="3.90.79.10">
    <property type="entry name" value="Nucleoside Triphosphate Pyrophosphohydrolase"/>
    <property type="match status" value="1"/>
</dbReference>
<name>A0A1K2HB81_9NEIS</name>
<comment type="cofactor">
    <cofactor evidence="3">
        <name>Mg(2+)</name>
        <dbReference type="ChEBI" id="CHEBI:18420"/>
    </cofactor>
    <text evidence="3">Binds 1 Mg(2+) ion per subunit.</text>
</comment>
<feature type="binding site" evidence="2">
    <location>
        <position position="6"/>
    </location>
    <ligand>
        <name>substrate</name>
    </ligand>
</feature>
<proteinExistence type="inferred from homology"/>
<dbReference type="PANTHER" id="PTHR43736">
    <property type="entry name" value="ADP-RIBOSE PYROPHOSPHATASE"/>
    <property type="match status" value="1"/>
</dbReference>
<dbReference type="InterPro" id="IPR003564">
    <property type="entry name" value="DHNTPase"/>
</dbReference>
<evidence type="ECO:0000256" key="3">
    <source>
        <dbReference type="PIRSR" id="PIRSR603564-2"/>
    </source>
</evidence>
<dbReference type="PROSITE" id="PS00893">
    <property type="entry name" value="NUDIX_BOX"/>
    <property type="match status" value="1"/>
</dbReference>
<keyword evidence="7" id="KW-1185">Reference proteome</keyword>
<evidence type="ECO:0000256" key="4">
    <source>
        <dbReference type="RuleBase" id="RU003476"/>
    </source>
</evidence>
<gene>
    <name evidence="6" type="ORF">SAMN02745887_00905</name>
</gene>
<dbReference type="GO" id="GO:0046656">
    <property type="term" value="P:folic acid biosynthetic process"/>
    <property type="evidence" value="ECO:0007669"/>
    <property type="project" value="InterPro"/>
</dbReference>
<protein>
    <submittedName>
        <fullName evidence="6">Dihydroneopterin triphosphate pyrophosphatase</fullName>
    </submittedName>
</protein>
<dbReference type="AlphaFoldDB" id="A0A1K2HB81"/>
<dbReference type="GO" id="GO:0019177">
    <property type="term" value="F:dihydroneopterin triphosphate pyrophosphohydrolase activity"/>
    <property type="evidence" value="ECO:0007669"/>
    <property type="project" value="InterPro"/>
</dbReference>
<feature type="domain" description="Nudix hydrolase" evidence="5">
    <location>
        <begin position="6"/>
        <end position="144"/>
    </location>
</feature>
<dbReference type="NCBIfam" id="NF006961">
    <property type="entry name" value="PRK09438.1"/>
    <property type="match status" value="1"/>
</dbReference>
<evidence type="ECO:0000256" key="1">
    <source>
        <dbReference type="ARBA" id="ARBA00022801"/>
    </source>
</evidence>
<dbReference type="PRINTS" id="PR00502">
    <property type="entry name" value="NUDIXFAMILY"/>
</dbReference>
<feature type="binding site" evidence="3">
    <location>
        <position position="58"/>
    </location>
    <ligand>
        <name>Mg(2+)</name>
        <dbReference type="ChEBI" id="CHEBI:18420"/>
    </ligand>
</feature>
<dbReference type="InterPro" id="IPR000086">
    <property type="entry name" value="NUDIX_hydrolase_dom"/>
</dbReference>
<dbReference type="Proteomes" id="UP000186513">
    <property type="component" value="Unassembled WGS sequence"/>
</dbReference>
<dbReference type="STRING" id="1121279.SAMN02745887_00905"/>
<comment type="similarity">
    <text evidence="4">Belongs to the Nudix hydrolase family.</text>
</comment>
<dbReference type="InterPro" id="IPR020084">
    <property type="entry name" value="NUDIX_hydrolase_CS"/>
</dbReference>
<dbReference type="PROSITE" id="PS51462">
    <property type="entry name" value="NUDIX"/>
    <property type="match status" value="1"/>
</dbReference>
<organism evidence="6 7">
    <name type="scientific">Chitinimonas taiwanensis DSM 18899</name>
    <dbReference type="NCBI Taxonomy" id="1121279"/>
    <lineage>
        <taxon>Bacteria</taxon>
        <taxon>Pseudomonadati</taxon>
        <taxon>Pseudomonadota</taxon>
        <taxon>Betaproteobacteria</taxon>
        <taxon>Neisseriales</taxon>
        <taxon>Chitinibacteraceae</taxon>
        <taxon>Chitinimonas</taxon>
    </lineage>
</organism>
<dbReference type="GO" id="GO:0046872">
    <property type="term" value="F:metal ion binding"/>
    <property type="evidence" value="ECO:0007669"/>
    <property type="project" value="UniProtKB-KW"/>
</dbReference>
<evidence type="ECO:0000313" key="6">
    <source>
        <dbReference type="EMBL" id="SFZ73586.1"/>
    </source>
</evidence>
<dbReference type="GO" id="GO:0008828">
    <property type="term" value="F:dATP diphosphatase activity"/>
    <property type="evidence" value="ECO:0007669"/>
    <property type="project" value="InterPro"/>
</dbReference>